<sequence>MKKRYRVLSVAATVSMVVAGLAVVPVATNAATVLTISTDLPLQGSSFDSNDSTNKAIALYLKQIKYKAGKYTVKLKVYDNATAAKGGWDDAKCAANAQAHVANKSEVAVMGTYNSGCAKIIVPILNQAPGGAMTMISNANTNPGLTKVWNPGEPDVYYPKGIRNYARVCTTDDIQGAAAAQFAKSIGVKSVYVLNDTQTYGQGVGQAFTTEAKKIGLTVLSSGAYGEGWDAKQSSYEAMFTKIAALKPDMVYIAGIFDNNGGQLVKDKFKVLGDNTVVKMMAPDGFTGYPDFNSMPEADGAYLSFAGLSTELLLKNSPNGAGAKFVKAYKKEYKKDPIGSYPIYGVAAVQVILAALAKSDGTRKGVTNAIFSGAGITIPANQSVLGKALTISTLSGDTLAKDITIEVVKGGQETTVKAWTVK</sequence>
<dbReference type="AlphaFoldDB" id="A0A6J6FNR1"/>
<keyword evidence="1" id="KW-0732">Signal</keyword>
<dbReference type="CDD" id="cd06342">
    <property type="entry name" value="PBP1_ABC_LIVBP-like"/>
    <property type="match status" value="1"/>
</dbReference>
<dbReference type="Gene3D" id="3.40.50.2300">
    <property type="match status" value="2"/>
</dbReference>
<evidence type="ECO:0000256" key="1">
    <source>
        <dbReference type="ARBA" id="ARBA00022729"/>
    </source>
</evidence>
<reference evidence="3" key="1">
    <citation type="submission" date="2020-05" db="EMBL/GenBank/DDBJ databases">
        <authorList>
            <person name="Chiriac C."/>
            <person name="Salcher M."/>
            <person name="Ghai R."/>
            <person name="Kavagutti S V."/>
        </authorList>
    </citation>
    <scope>NUCLEOTIDE SEQUENCE</scope>
</reference>
<dbReference type="EMBL" id="CAEZUG010000025">
    <property type="protein sequence ID" value="CAB4590686.1"/>
    <property type="molecule type" value="Genomic_DNA"/>
</dbReference>
<feature type="domain" description="Leucine-binding protein" evidence="2">
    <location>
        <begin position="41"/>
        <end position="370"/>
    </location>
</feature>
<accession>A0A6J6FNR1</accession>
<dbReference type="PANTHER" id="PTHR47151:SF2">
    <property type="entry name" value="AMINO ACID BINDING PROTEIN"/>
    <property type="match status" value="1"/>
</dbReference>
<dbReference type="SUPFAM" id="SSF53822">
    <property type="entry name" value="Periplasmic binding protein-like I"/>
    <property type="match status" value="1"/>
</dbReference>
<dbReference type="PANTHER" id="PTHR47151">
    <property type="entry name" value="LEU/ILE/VAL-BINDING ABC TRANSPORTER SUBUNIT"/>
    <property type="match status" value="1"/>
</dbReference>
<name>A0A6J6FNR1_9ZZZZ</name>
<dbReference type="Pfam" id="PF13458">
    <property type="entry name" value="Peripla_BP_6"/>
    <property type="match status" value="1"/>
</dbReference>
<gene>
    <name evidence="3" type="ORF">UFOPK1795_00572</name>
</gene>
<proteinExistence type="predicted"/>
<dbReference type="InterPro" id="IPR028082">
    <property type="entry name" value="Peripla_BP_I"/>
</dbReference>
<protein>
    <submittedName>
        <fullName evidence="3">Unannotated protein</fullName>
    </submittedName>
</protein>
<evidence type="ECO:0000259" key="2">
    <source>
        <dbReference type="Pfam" id="PF13458"/>
    </source>
</evidence>
<organism evidence="3">
    <name type="scientific">freshwater metagenome</name>
    <dbReference type="NCBI Taxonomy" id="449393"/>
    <lineage>
        <taxon>unclassified sequences</taxon>
        <taxon>metagenomes</taxon>
        <taxon>ecological metagenomes</taxon>
    </lineage>
</organism>
<dbReference type="InterPro" id="IPR028081">
    <property type="entry name" value="Leu-bd"/>
</dbReference>
<evidence type="ECO:0000313" key="3">
    <source>
        <dbReference type="EMBL" id="CAB4590686.1"/>
    </source>
</evidence>